<dbReference type="InterPro" id="IPR031756">
    <property type="entry name" value="BGBP_N"/>
</dbReference>
<protein>
    <submittedName>
        <fullName evidence="3">CBM39 domain-containing protein</fullName>
    </submittedName>
</protein>
<dbReference type="GO" id="GO:0030246">
    <property type="term" value="F:carbohydrate binding"/>
    <property type="evidence" value="ECO:0007669"/>
    <property type="project" value="InterPro"/>
</dbReference>
<dbReference type="VEuPathDB" id="VectorBase:AFUN021644"/>
<keyword evidence="1" id="KW-0732">Signal</keyword>
<organism evidence="3">
    <name type="scientific">Anopheles funestus</name>
    <name type="common">African malaria mosquito</name>
    <dbReference type="NCBI Taxonomy" id="62324"/>
    <lineage>
        <taxon>Eukaryota</taxon>
        <taxon>Metazoa</taxon>
        <taxon>Ecdysozoa</taxon>
        <taxon>Arthropoda</taxon>
        <taxon>Hexapoda</taxon>
        <taxon>Insecta</taxon>
        <taxon>Pterygota</taxon>
        <taxon>Neoptera</taxon>
        <taxon>Endopterygota</taxon>
        <taxon>Diptera</taxon>
        <taxon>Nematocera</taxon>
        <taxon>Culicoidea</taxon>
        <taxon>Culicidae</taxon>
        <taxon>Anophelinae</taxon>
        <taxon>Anopheles</taxon>
    </lineage>
</organism>
<dbReference type="AlphaFoldDB" id="A0A4Y0BLY8"/>
<dbReference type="EnsemblMetazoa" id="AFUN021644-RA">
    <property type="protein sequence ID" value="AFUN021644-PA"/>
    <property type="gene ID" value="AFUN021644"/>
</dbReference>
<sequence length="290" mass="33200">MKLKAIFICAIFLALTVTISCVHARNDPWRGITDSSEFDCKRFNKQIQIFRPQGVVITQSVLENVQSLKLKVYINAKYQANPSCDISADFTFTNRTQTLTTKHASAIVRAGDIVQYTVSKLYQYGPAKIFSCEFYVNDKFIKSAYETTSSRFCPENVHNFAAEKTLLEETINELLSSCEAVNLTTKLALTDDMQEKKPLKRYAVQRLNTLLPSVNWYDTVGNVSRIQNRIVFDVDTKLMKLKILHMIRGTDVAKNITDLEEPRRSVIRTHDIHEYSEEMESTTEMIDISI</sequence>
<proteinExistence type="predicted"/>
<evidence type="ECO:0000259" key="2">
    <source>
        <dbReference type="Pfam" id="PF15886"/>
    </source>
</evidence>
<dbReference type="InterPro" id="IPR043030">
    <property type="entry name" value="BGBP_N_sf"/>
</dbReference>
<evidence type="ECO:0000256" key="1">
    <source>
        <dbReference type="SAM" id="SignalP"/>
    </source>
</evidence>
<name>A0A4Y0BLY8_ANOFN</name>
<dbReference type="VEuPathDB" id="VectorBase:AFUN2_006553"/>
<feature type="signal peptide" evidence="1">
    <location>
        <begin position="1"/>
        <end position="24"/>
    </location>
</feature>
<dbReference type="Gene3D" id="2.60.40.2140">
    <property type="entry name" value="Beta-1,3-glucan-recognition protein, N-terminal domain"/>
    <property type="match status" value="1"/>
</dbReference>
<dbReference type="PROSITE" id="PS51257">
    <property type="entry name" value="PROKAR_LIPOPROTEIN"/>
    <property type="match status" value="1"/>
</dbReference>
<reference evidence="3" key="1">
    <citation type="submission" date="2020-05" db="UniProtKB">
        <authorList>
            <consortium name="EnsemblMetazoa"/>
        </authorList>
    </citation>
    <scope>IDENTIFICATION</scope>
    <source>
        <strain evidence="3">FUMOZ</strain>
    </source>
</reference>
<feature type="domain" description="CBM39" evidence="2">
    <location>
        <begin position="46"/>
        <end position="119"/>
    </location>
</feature>
<accession>A0A4Y0BLY8</accession>
<feature type="chain" id="PRO_5021230208" evidence="1">
    <location>
        <begin position="25"/>
        <end position="290"/>
    </location>
</feature>
<dbReference type="Pfam" id="PF15886">
    <property type="entry name" value="CBM39"/>
    <property type="match status" value="1"/>
</dbReference>
<evidence type="ECO:0000313" key="3">
    <source>
        <dbReference type="EnsemblMetazoa" id="AFUN021644-PA"/>
    </source>
</evidence>